<evidence type="ECO:0000313" key="1">
    <source>
        <dbReference type="EMBL" id="KAI0028214.1"/>
    </source>
</evidence>
<organism evidence="1 2">
    <name type="scientific">Vararia minispora EC-137</name>
    <dbReference type="NCBI Taxonomy" id="1314806"/>
    <lineage>
        <taxon>Eukaryota</taxon>
        <taxon>Fungi</taxon>
        <taxon>Dikarya</taxon>
        <taxon>Basidiomycota</taxon>
        <taxon>Agaricomycotina</taxon>
        <taxon>Agaricomycetes</taxon>
        <taxon>Russulales</taxon>
        <taxon>Lachnocladiaceae</taxon>
        <taxon>Vararia</taxon>
    </lineage>
</organism>
<keyword evidence="2" id="KW-1185">Reference proteome</keyword>
<dbReference type="Proteomes" id="UP000814128">
    <property type="component" value="Unassembled WGS sequence"/>
</dbReference>
<dbReference type="EMBL" id="MU273778">
    <property type="protein sequence ID" value="KAI0028214.1"/>
    <property type="molecule type" value="Genomic_DNA"/>
</dbReference>
<evidence type="ECO:0000313" key="2">
    <source>
        <dbReference type="Proteomes" id="UP000814128"/>
    </source>
</evidence>
<sequence length="136" mass="13726">MKHLLHLAVLAPFAAAVDIRFDQTYDNAAGSTATVACSTGSTGLLTRGFPTFGSLPTFPNIGASDAIAGFGSAECGSCWNITFQGTSIVVTAIDHAGNGFNLALEAMNTLTHGNAVQFGTVTGATAVQLAESACGL</sequence>
<comment type="caution">
    <text evidence="1">The sequence shown here is derived from an EMBL/GenBank/DDBJ whole genome shotgun (WGS) entry which is preliminary data.</text>
</comment>
<reference evidence="1" key="2">
    <citation type="journal article" date="2022" name="New Phytol.">
        <title>Evolutionary transition to the ectomycorrhizal habit in the genomes of a hyperdiverse lineage of mushroom-forming fungi.</title>
        <authorList>
            <person name="Looney B."/>
            <person name="Miyauchi S."/>
            <person name="Morin E."/>
            <person name="Drula E."/>
            <person name="Courty P.E."/>
            <person name="Kohler A."/>
            <person name="Kuo A."/>
            <person name="LaButti K."/>
            <person name="Pangilinan J."/>
            <person name="Lipzen A."/>
            <person name="Riley R."/>
            <person name="Andreopoulos W."/>
            <person name="He G."/>
            <person name="Johnson J."/>
            <person name="Nolan M."/>
            <person name="Tritt A."/>
            <person name="Barry K.W."/>
            <person name="Grigoriev I.V."/>
            <person name="Nagy L.G."/>
            <person name="Hibbett D."/>
            <person name="Henrissat B."/>
            <person name="Matheny P.B."/>
            <person name="Labbe J."/>
            <person name="Martin F.M."/>
        </authorList>
    </citation>
    <scope>NUCLEOTIDE SEQUENCE</scope>
    <source>
        <strain evidence="1">EC-137</strain>
    </source>
</reference>
<gene>
    <name evidence="1" type="ORF">K488DRAFT_59162</name>
</gene>
<protein>
    <submittedName>
        <fullName evidence="1">Cerato-platanin</fullName>
    </submittedName>
</protein>
<reference evidence="1" key="1">
    <citation type="submission" date="2021-02" db="EMBL/GenBank/DDBJ databases">
        <authorList>
            <consortium name="DOE Joint Genome Institute"/>
            <person name="Ahrendt S."/>
            <person name="Looney B.P."/>
            <person name="Miyauchi S."/>
            <person name="Morin E."/>
            <person name="Drula E."/>
            <person name="Courty P.E."/>
            <person name="Chicoki N."/>
            <person name="Fauchery L."/>
            <person name="Kohler A."/>
            <person name="Kuo A."/>
            <person name="Labutti K."/>
            <person name="Pangilinan J."/>
            <person name="Lipzen A."/>
            <person name="Riley R."/>
            <person name="Andreopoulos W."/>
            <person name="He G."/>
            <person name="Johnson J."/>
            <person name="Barry K.W."/>
            <person name="Grigoriev I.V."/>
            <person name="Nagy L."/>
            <person name="Hibbett D."/>
            <person name="Henrissat B."/>
            <person name="Matheny P.B."/>
            <person name="Labbe J."/>
            <person name="Martin F."/>
        </authorList>
    </citation>
    <scope>NUCLEOTIDE SEQUENCE</scope>
    <source>
        <strain evidence="1">EC-137</strain>
    </source>
</reference>
<proteinExistence type="predicted"/>
<name>A0ACB8Q930_9AGAM</name>
<accession>A0ACB8Q930</accession>